<keyword evidence="3" id="KW-1185">Reference proteome</keyword>
<dbReference type="InterPro" id="IPR013978">
    <property type="entry name" value="MEKHLA"/>
</dbReference>
<dbReference type="Proteomes" id="UP001162780">
    <property type="component" value="Chromosome"/>
</dbReference>
<organism evidence="2 3">
    <name type="scientific">Methylomonas rapida</name>
    <dbReference type="NCBI Taxonomy" id="2963939"/>
    <lineage>
        <taxon>Bacteria</taxon>
        <taxon>Pseudomonadati</taxon>
        <taxon>Pseudomonadota</taxon>
        <taxon>Gammaproteobacteria</taxon>
        <taxon>Methylococcales</taxon>
        <taxon>Methylococcaceae</taxon>
        <taxon>Methylomonas</taxon>
    </lineage>
</organism>
<reference evidence="2" key="1">
    <citation type="submission" date="2022-11" db="EMBL/GenBank/DDBJ databases">
        <title>Methylomonas rapida sp. nov., Carotenoid-Producing Obligate Methanotrophs with High Growth Characteristics and Biotechnological Potential.</title>
        <authorList>
            <person name="Tikhonova E.N."/>
            <person name="Suleimanov R.Z."/>
            <person name="Miroshnikov K."/>
            <person name="Oshkin I.Y."/>
            <person name="Belova S.E."/>
            <person name="Danilova O.V."/>
            <person name="Ashikhmin A."/>
            <person name="Konopkin A."/>
            <person name="But S.Y."/>
            <person name="Khmelenina V.N."/>
            <person name="Kuznetsov N."/>
            <person name="Pimenov N.V."/>
            <person name="Dedysh S.N."/>
        </authorList>
    </citation>
    <scope>NUCLEOTIDE SEQUENCE</scope>
    <source>
        <strain evidence="2">MP1</strain>
    </source>
</reference>
<proteinExistence type="predicted"/>
<name>A0ABY7GJW0_9GAMM</name>
<dbReference type="Gene3D" id="3.30.450.20">
    <property type="entry name" value="PAS domain"/>
    <property type="match status" value="1"/>
</dbReference>
<evidence type="ECO:0000313" key="2">
    <source>
        <dbReference type="EMBL" id="WAR44918.1"/>
    </source>
</evidence>
<dbReference type="RefSeq" id="WP_255189885.1">
    <property type="nucleotide sequence ID" value="NZ_CP113517.1"/>
</dbReference>
<protein>
    <submittedName>
        <fullName evidence="2">MEKHLA domain-containing protein</fullName>
    </submittedName>
</protein>
<feature type="domain" description="MEKHLA" evidence="1">
    <location>
        <begin position="16"/>
        <end position="155"/>
    </location>
</feature>
<evidence type="ECO:0000259" key="1">
    <source>
        <dbReference type="Pfam" id="PF08670"/>
    </source>
</evidence>
<accession>A0ABY7GJW0</accession>
<sequence>MNLKQAPSEANQFHQAHVHLLLESYLRLLKRPLIDRSDTQELGRVVFNADFVLLSHNIDADPLFDYANRMALDLFEMSWNELIGMPSRLSAEPVNRDERERLLSRVAADGYIDDYSGVRISKTGKRFLIRQAVVWNVYDEQGRYQGQAASFRDWTPLA</sequence>
<dbReference type="SUPFAM" id="SSF55785">
    <property type="entry name" value="PYP-like sensor domain (PAS domain)"/>
    <property type="match status" value="1"/>
</dbReference>
<dbReference type="InterPro" id="IPR035965">
    <property type="entry name" value="PAS-like_dom_sf"/>
</dbReference>
<dbReference type="EMBL" id="CP113517">
    <property type="protein sequence ID" value="WAR44918.1"/>
    <property type="molecule type" value="Genomic_DNA"/>
</dbReference>
<gene>
    <name evidence="2" type="ORF">NM686_021670</name>
</gene>
<evidence type="ECO:0000313" key="3">
    <source>
        <dbReference type="Proteomes" id="UP001162780"/>
    </source>
</evidence>
<dbReference type="Pfam" id="PF08670">
    <property type="entry name" value="MEKHLA"/>
    <property type="match status" value="1"/>
</dbReference>